<dbReference type="Proteomes" id="UP000263014">
    <property type="component" value="Unassembled WGS sequence"/>
</dbReference>
<reference evidence="1" key="2">
    <citation type="submission" date="2022-01" db="EMBL/GenBank/DDBJ databases">
        <title>Novel bile acid biosynthetic pathways are enriched in the microbiome of centenarians.</title>
        <authorList>
            <person name="Sato Y."/>
            <person name="Atarashi K."/>
            <person name="Plichta R.D."/>
            <person name="Arai Y."/>
            <person name="Sasajima S."/>
            <person name="Kearney M.S."/>
            <person name="Suda W."/>
            <person name="Takeshita K."/>
            <person name="Sasaki T."/>
            <person name="Okamoto S."/>
            <person name="Skelly N.A."/>
            <person name="Okamura Y."/>
            <person name="Vlamakis H."/>
            <person name="Li Y."/>
            <person name="Tanoue T."/>
            <person name="Takei H."/>
            <person name="Nittono H."/>
            <person name="Narushima S."/>
            <person name="Irie J."/>
            <person name="Itoh H."/>
            <person name="Moriya K."/>
            <person name="Sugiura Y."/>
            <person name="Suematsu M."/>
            <person name="Moritoki N."/>
            <person name="Shibata S."/>
            <person name="Littman R.D."/>
            <person name="Fischbach A.M."/>
            <person name="Uwamino Y."/>
            <person name="Inoue T."/>
            <person name="Honda A."/>
            <person name="Hattori M."/>
            <person name="Murai T."/>
            <person name="Xavier J.R."/>
            <person name="Hirose N."/>
            <person name="Honda K."/>
        </authorList>
    </citation>
    <scope>NUCLEOTIDE SEQUENCE</scope>
    <source>
        <strain evidence="1">CE91-St55</strain>
    </source>
</reference>
<accession>A0A374NWT0</accession>
<protein>
    <submittedName>
        <fullName evidence="2">Uncharacterized protein</fullName>
    </submittedName>
</protein>
<sequence length="164" mass="18721">MLDNNYNESLKKAYIAKQEDDIDTINDFCEAYNEKLGVQEIADLLKLFNGQASTNEQNEFIVNMLDSIVKKEKQKAVNEIIEQSGILFQERATKCISLILTMIIFWNRDLDISLSESLAAAPNSIKDLYKKALEKKLLFMKGHNVQLIETILNSINISQDCNDI</sequence>
<evidence type="ECO:0000313" key="1">
    <source>
        <dbReference type="EMBL" id="GKG98495.1"/>
    </source>
</evidence>
<proteinExistence type="predicted"/>
<dbReference type="AlphaFoldDB" id="A0A374NWT0"/>
<comment type="caution">
    <text evidence="2">The sequence shown here is derived from an EMBL/GenBank/DDBJ whole genome shotgun (WGS) entry which is preliminary data.</text>
</comment>
<name>A0A374NWT0_9FIRM</name>
<dbReference type="Proteomes" id="UP001055091">
    <property type="component" value="Unassembled WGS sequence"/>
</dbReference>
<dbReference type="EMBL" id="QSON01000032">
    <property type="protein sequence ID" value="RGI95355.1"/>
    <property type="molecule type" value="Genomic_DNA"/>
</dbReference>
<evidence type="ECO:0000313" key="3">
    <source>
        <dbReference type="Proteomes" id="UP000263014"/>
    </source>
</evidence>
<evidence type="ECO:0000313" key="2">
    <source>
        <dbReference type="EMBL" id="RGI95355.1"/>
    </source>
</evidence>
<organism evidence="2 3">
    <name type="scientific">Hungatella hathewayi</name>
    <dbReference type="NCBI Taxonomy" id="154046"/>
    <lineage>
        <taxon>Bacteria</taxon>
        <taxon>Bacillati</taxon>
        <taxon>Bacillota</taxon>
        <taxon>Clostridia</taxon>
        <taxon>Lachnospirales</taxon>
        <taxon>Lachnospiraceae</taxon>
        <taxon>Hungatella</taxon>
    </lineage>
</organism>
<gene>
    <name evidence="1" type="ORF">CE91St55_04770</name>
    <name evidence="2" type="ORF">DXD79_32350</name>
</gene>
<reference evidence="2 3" key="1">
    <citation type="submission" date="2018-08" db="EMBL/GenBank/DDBJ databases">
        <title>A genome reference for cultivated species of the human gut microbiota.</title>
        <authorList>
            <person name="Zou Y."/>
            <person name="Xue W."/>
            <person name="Luo G."/>
        </authorList>
    </citation>
    <scope>NUCLEOTIDE SEQUENCE [LARGE SCALE GENOMIC DNA]</scope>
    <source>
        <strain evidence="2 3">TM09-12</strain>
    </source>
</reference>
<dbReference type="RefSeq" id="WP_117624621.1">
    <property type="nucleotide sequence ID" value="NZ_BQNJ01000001.1"/>
</dbReference>
<dbReference type="EMBL" id="BQNJ01000001">
    <property type="protein sequence ID" value="GKG98495.1"/>
    <property type="molecule type" value="Genomic_DNA"/>
</dbReference>